<dbReference type="AlphaFoldDB" id="A0A839XP57"/>
<dbReference type="RefSeq" id="WP_183784291.1">
    <property type="nucleotide sequence ID" value="NZ_JACIBS010000001.1"/>
</dbReference>
<dbReference type="InterPro" id="IPR000120">
    <property type="entry name" value="Amidase"/>
</dbReference>
<dbReference type="PANTHER" id="PTHR11895">
    <property type="entry name" value="TRANSAMIDASE"/>
    <property type="match status" value="1"/>
</dbReference>
<gene>
    <name evidence="2" type="ORF">FB384_003435</name>
</gene>
<dbReference type="PANTHER" id="PTHR11895:SF76">
    <property type="entry name" value="INDOLEACETAMIDE HYDROLASE"/>
    <property type="match status" value="1"/>
</dbReference>
<feature type="domain" description="Amidase" evidence="1">
    <location>
        <begin position="26"/>
        <end position="448"/>
    </location>
</feature>
<keyword evidence="3" id="KW-1185">Reference proteome</keyword>
<dbReference type="EC" id="3.5.1.4" evidence="2"/>
<dbReference type="Gene3D" id="3.90.1300.10">
    <property type="entry name" value="Amidase signature (AS) domain"/>
    <property type="match status" value="1"/>
</dbReference>
<dbReference type="EMBL" id="JACIBS010000001">
    <property type="protein sequence ID" value="MBB3664531.1"/>
    <property type="molecule type" value="Genomic_DNA"/>
</dbReference>
<dbReference type="SUPFAM" id="SSF75304">
    <property type="entry name" value="Amidase signature (AS) enzymes"/>
    <property type="match status" value="1"/>
</dbReference>
<keyword evidence="2" id="KW-0378">Hydrolase</keyword>
<dbReference type="InterPro" id="IPR023631">
    <property type="entry name" value="Amidase_dom"/>
</dbReference>
<dbReference type="InterPro" id="IPR020556">
    <property type="entry name" value="Amidase_CS"/>
</dbReference>
<evidence type="ECO:0000259" key="1">
    <source>
        <dbReference type="Pfam" id="PF01425"/>
    </source>
</evidence>
<sequence length="474" mass="50804">MSEDPYYWTATRQAEAVRRREVSATELVTLHLDRIEQVNAEVNAVVSVDAEAALDAARKADDIVMSGRPLGALHGLPIAHKDTLELAGWRTTHGSTLLASNVPERTQIVVERTRAAGAISVGRTNVPEFGAGSHTVNAVYGATRNPYDLDRSAGGSSGGAAAALASGMIPIADGSDTGGSLRNPASFNNVVGLRPSAGRVPTWPDSMAWGQISVKGPLARTVEDLRLLLGVMAGPDPRSPLGIHTDNPRFEYESAVRGLRIAWAPSIGGIPVDRDVVDALTATVSELPDRLGCHVELDEPDLTGADDVFLTLRAWHMTASLGGLVERHADQIGDSVRWNVEIGRSLSGADIARAEAGRTELFHRMREFFERYDLLVAPTSQIAPFPVELDYPRAVGGVEMDTYLDWMKSAYLISPTGSPALSVPGGFTEAGLPVGLQVIGPYRREERLFPLAAAIEEQFNFGARRPAFCRGSLS</sequence>
<dbReference type="PROSITE" id="PS00571">
    <property type="entry name" value="AMIDASES"/>
    <property type="match status" value="1"/>
</dbReference>
<evidence type="ECO:0000313" key="2">
    <source>
        <dbReference type="EMBL" id="MBB3664531.1"/>
    </source>
</evidence>
<dbReference type="GO" id="GO:0004040">
    <property type="term" value="F:amidase activity"/>
    <property type="evidence" value="ECO:0007669"/>
    <property type="project" value="UniProtKB-EC"/>
</dbReference>
<dbReference type="Proteomes" id="UP000564573">
    <property type="component" value="Unassembled WGS sequence"/>
</dbReference>
<evidence type="ECO:0000313" key="3">
    <source>
        <dbReference type="Proteomes" id="UP000564573"/>
    </source>
</evidence>
<protein>
    <submittedName>
        <fullName evidence="2">Amidase</fullName>
        <ecNumber evidence="2">3.5.1.4</ecNumber>
    </submittedName>
</protein>
<organism evidence="2 3">
    <name type="scientific">Prauserella sediminis</name>
    <dbReference type="NCBI Taxonomy" id="577680"/>
    <lineage>
        <taxon>Bacteria</taxon>
        <taxon>Bacillati</taxon>
        <taxon>Actinomycetota</taxon>
        <taxon>Actinomycetes</taxon>
        <taxon>Pseudonocardiales</taxon>
        <taxon>Pseudonocardiaceae</taxon>
        <taxon>Prauserella</taxon>
        <taxon>Prauserella salsuginis group</taxon>
    </lineage>
</organism>
<reference evidence="2 3" key="1">
    <citation type="submission" date="2020-08" db="EMBL/GenBank/DDBJ databases">
        <title>Sequencing the genomes of 1000 actinobacteria strains.</title>
        <authorList>
            <person name="Klenk H.-P."/>
        </authorList>
    </citation>
    <scope>NUCLEOTIDE SEQUENCE [LARGE SCALE GENOMIC DNA]</scope>
    <source>
        <strain evidence="2 3">DSM 45267</strain>
    </source>
</reference>
<dbReference type="InterPro" id="IPR036928">
    <property type="entry name" value="AS_sf"/>
</dbReference>
<dbReference type="NCBIfam" id="NF005686">
    <property type="entry name" value="PRK07486.1"/>
    <property type="match status" value="1"/>
</dbReference>
<comment type="caution">
    <text evidence="2">The sequence shown here is derived from an EMBL/GenBank/DDBJ whole genome shotgun (WGS) entry which is preliminary data.</text>
</comment>
<proteinExistence type="predicted"/>
<name>A0A839XP57_9PSEU</name>
<accession>A0A839XP57</accession>
<dbReference type="Pfam" id="PF01425">
    <property type="entry name" value="Amidase"/>
    <property type="match status" value="1"/>
</dbReference>